<keyword evidence="1" id="KW-0472">Membrane</keyword>
<dbReference type="RefSeq" id="WP_122920259.1">
    <property type="nucleotide sequence ID" value="NZ_RHHQ01000019.1"/>
</dbReference>
<dbReference type="AlphaFoldDB" id="A0A3M8D423"/>
<dbReference type="Proteomes" id="UP000271031">
    <property type="component" value="Unassembled WGS sequence"/>
</dbReference>
<sequence>MSIATQLQTVAFMCACGALMGTGFDTYQVFRGKISIPRWLIFLFDLAFWIASAGMVFIILVKVNDGIVRFPVYLGVIVGAWLYFVVGSKYYIQFLLAVIRFSQWIFRLIVRIIDIFLIKPIQFVYRLIVMILGFILTIIMTILRIVWKIVYFLLYPFIVVWQKMAKRLHVPFTKFWLLLKQWIHKRTKRE</sequence>
<accession>A0A3M8D423</accession>
<feature type="transmembrane region" description="Helical" evidence="1">
    <location>
        <begin position="72"/>
        <end position="92"/>
    </location>
</feature>
<organism evidence="2 3">
    <name type="scientific">Brevibacillus fluminis</name>
    <dbReference type="NCBI Taxonomy" id="511487"/>
    <lineage>
        <taxon>Bacteria</taxon>
        <taxon>Bacillati</taxon>
        <taxon>Bacillota</taxon>
        <taxon>Bacilli</taxon>
        <taxon>Bacillales</taxon>
        <taxon>Paenibacillaceae</taxon>
        <taxon>Brevibacillus</taxon>
    </lineage>
</organism>
<feature type="transmembrane region" description="Helical" evidence="1">
    <location>
        <begin position="127"/>
        <end position="158"/>
    </location>
</feature>
<dbReference type="InterPro" id="IPR019074">
    <property type="entry name" value="YabQ"/>
</dbReference>
<evidence type="ECO:0000256" key="1">
    <source>
        <dbReference type="SAM" id="Phobius"/>
    </source>
</evidence>
<dbReference type="Pfam" id="PF09578">
    <property type="entry name" value="Spore_YabQ"/>
    <property type="match status" value="1"/>
</dbReference>
<protein>
    <submittedName>
        <fullName evidence="2">Spore cortex biosynthesis protein YabQ</fullName>
    </submittedName>
</protein>
<feature type="transmembrane region" description="Helical" evidence="1">
    <location>
        <begin position="6"/>
        <end position="27"/>
    </location>
</feature>
<dbReference type="OrthoDB" id="1653819at2"/>
<keyword evidence="3" id="KW-1185">Reference proteome</keyword>
<name>A0A3M8D423_9BACL</name>
<gene>
    <name evidence="2" type="primary">yabQ</name>
    <name evidence="2" type="ORF">EDM56_22945</name>
</gene>
<dbReference type="NCBIfam" id="TIGR02893">
    <property type="entry name" value="spore_yabQ"/>
    <property type="match status" value="1"/>
</dbReference>
<dbReference type="EMBL" id="RHHQ01000019">
    <property type="protein sequence ID" value="RNB82762.1"/>
    <property type="molecule type" value="Genomic_DNA"/>
</dbReference>
<keyword evidence="1" id="KW-1133">Transmembrane helix</keyword>
<feature type="transmembrane region" description="Helical" evidence="1">
    <location>
        <begin position="39"/>
        <end position="60"/>
    </location>
</feature>
<evidence type="ECO:0000313" key="2">
    <source>
        <dbReference type="EMBL" id="RNB82762.1"/>
    </source>
</evidence>
<reference evidence="2 3" key="1">
    <citation type="submission" date="2018-10" db="EMBL/GenBank/DDBJ databases">
        <title>Phylogenomics of Brevibacillus.</title>
        <authorList>
            <person name="Dunlap C."/>
        </authorList>
    </citation>
    <scope>NUCLEOTIDE SEQUENCE [LARGE SCALE GENOMIC DNA]</scope>
    <source>
        <strain evidence="2 3">JCM 15716</strain>
    </source>
</reference>
<keyword evidence="1" id="KW-0812">Transmembrane</keyword>
<evidence type="ECO:0000313" key="3">
    <source>
        <dbReference type="Proteomes" id="UP000271031"/>
    </source>
</evidence>
<comment type="caution">
    <text evidence="2">The sequence shown here is derived from an EMBL/GenBank/DDBJ whole genome shotgun (WGS) entry which is preliminary data.</text>
</comment>
<proteinExistence type="predicted"/>